<dbReference type="AlphaFoldDB" id="A0A078AI11"/>
<organism evidence="3 4">
    <name type="scientific">Stylonychia lemnae</name>
    <name type="common">Ciliate</name>
    <dbReference type="NCBI Taxonomy" id="5949"/>
    <lineage>
        <taxon>Eukaryota</taxon>
        <taxon>Sar</taxon>
        <taxon>Alveolata</taxon>
        <taxon>Ciliophora</taxon>
        <taxon>Intramacronucleata</taxon>
        <taxon>Spirotrichea</taxon>
        <taxon>Stichotrichia</taxon>
        <taxon>Sporadotrichida</taxon>
        <taxon>Oxytrichidae</taxon>
        <taxon>Stylonychinae</taxon>
        <taxon>Stylonychia</taxon>
    </lineage>
</organism>
<dbReference type="Proteomes" id="UP000039865">
    <property type="component" value="Unassembled WGS sequence"/>
</dbReference>
<reference evidence="3 4" key="1">
    <citation type="submission" date="2014-06" db="EMBL/GenBank/DDBJ databases">
        <authorList>
            <person name="Swart Estienne"/>
        </authorList>
    </citation>
    <scope>NUCLEOTIDE SEQUENCE [LARGE SCALE GENOMIC DNA]</scope>
    <source>
        <strain evidence="3 4">130c</strain>
    </source>
</reference>
<evidence type="ECO:0000313" key="3">
    <source>
        <dbReference type="EMBL" id="CDW81152.1"/>
    </source>
</evidence>
<dbReference type="EMBL" id="CCKQ01009653">
    <property type="protein sequence ID" value="CDW81152.1"/>
    <property type="molecule type" value="Genomic_DNA"/>
</dbReference>
<sequence>MLNDDEIERILKKDLVKQLQDLKRKDIDRAAFFYEIKSHKAKNQSKNRKTLANKRRFFELIAQKKQMMQFEDGQLKSYNHKFENDDPNDPDNNDDYLNDDIDPEALKMRADYNGGGGKQSGSQNPGGGISTSGLRGTGFMTQRIVSKQNMKKDELYELEMSMKKLVPDSKLINKVLYKREEKQRATQNNGSELPDLESLNLGLSTKALQSHRDKHREVEKFIQKIDQRRSQKTNSIAKPLFIKKREAQEERKQKKEQIQRIETLKQLIEEKLKLEKQVQQKEDQISKIPQIQGQNFKPHAQDEKSSIEKQLEEINSQIIELASPKPKLQPKAKFQQYLSVPQTRQVDGNNMAMSVQARDSNTGFMSQRLKDAPTQIDEQIDKLNINEEIETPSESNKSKTTVNNKKLLSSSSMPQLELKNLKTQSLPSVSNYYEMSHRSNFQRQLQPINIEELEQNRKNREITQKMLQQLSQRRDSKNNSIRPEQIVEQTFSQLLQQQKNRIDGSPRLRQIFVKMESIYSVNNSPKSSMKRADSIPNKNKYLLSPYQSLDLWNFFENEEKKRKNQIHDLMNNGQDLDDYMEAQKYNMMGDSEQVKHFKESKEIYKELQELEKKQKEEIFGIRQLNNSEKVKIQRDFMRRNADQEIVFNRNDQSISPNKHRKNESKNSNYHGIVSNGRGKYSNLSHRNEIDRSHKQWAAHLVQQCKNYHYDDL</sequence>
<keyword evidence="4" id="KW-1185">Reference proteome</keyword>
<accession>A0A078AI11</accession>
<feature type="coiled-coil region" evidence="1">
    <location>
        <begin position="244"/>
        <end position="317"/>
    </location>
</feature>
<protein>
    <submittedName>
        <fullName evidence="3">Uncharacterized protein</fullName>
    </submittedName>
</protein>
<evidence type="ECO:0000256" key="2">
    <source>
        <dbReference type="SAM" id="MobiDB-lite"/>
    </source>
</evidence>
<evidence type="ECO:0000256" key="1">
    <source>
        <dbReference type="SAM" id="Coils"/>
    </source>
</evidence>
<dbReference type="InParanoid" id="A0A078AI11"/>
<feature type="region of interest" description="Disordered" evidence="2">
    <location>
        <begin position="650"/>
        <end position="680"/>
    </location>
</feature>
<feature type="region of interest" description="Disordered" evidence="2">
    <location>
        <begin position="78"/>
        <end position="135"/>
    </location>
</feature>
<gene>
    <name evidence="3" type="primary">Contig3286.g3515</name>
    <name evidence="3" type="ORF">STYLEM_10162</name>
</gene>
<proteinExistence type="predicted"/>
<keyword evidence="1" id="KW-0175">Coiled coil</keyword>
<feature type="compositionally biased region" description="Gly residues" evidence="2">
    <location>
        <begin position="113"/>
        <end position="130"/>
    </location>
</feature>
<feature type="compositionally biased region" description="Acidic residues" evidence="2">
    <location>
        <begin position="85"/>
        <end position="103"/>
    </location>
</feature>
<evidence type="ECO:0000313" key="4">
    <source>
        <dbReference type="Proteomes" id="UP000039865"/>
    </source>
</evidence>
<name>A0A078AI11_STYLE</name>